<evidence type="ECO:0000256" key="7">
    <source>
        <dbReference type="ARBA" id="ARBA00040480"/>
    </source>
</evidence>
<dbReference type="SUPFAM" id="SSF52540">
    <property type="entry name" value="P-loop containing nucleoside triphosphate hydrolases"/>
    <property type="match status" value="1"/>
</dbReference>
<keyword evidence="5" id="KW-0067">ATP-binding</keyword>
<dbReference type="CDD" id="cd19507">
    <property type="entry name" value="RecA-like_Ycf46-like"/>
    <property type="match status" value="1"/>
</dbReference>
<evidence type="ECO:0000256" key="4">
    <source>
        <dbReference type="ARBA" id="ARBA00022741"/>
    </source>
</evidence>
<dbReference type="Gene3D" id="1.10.8.60">
    <property type="match status" value="1"/>
</dbReference>
<evidence type="ECO:0000259" key="8">
    <source>
        <dbReference type="SMART" id="SM00382"/>
    </source>
</evidence>
<comment type="subcellular location">
    <subcellularLocation>
        <location evidence="1">Plastid</location>
        <location evidence="1">Chloroplast</location>
    </subcellularLocation>
</comment>
<evidence type="ECO:0000256" key="3">
    <source>
        <dbReference type="ARBA" id="ARBA00022640"/>
    </source>
</evidence>
<name>A0A059XLV5_9RHOD</name>
<accession>A0A059XLV5</accession>
<dbReference type="Pfam" id="PF00004">
    <property type="entry name" value="AAA"/>
    <property type="match status" value="1"/>
</dbReference>
<evidence type="ECO:0000256" key="6">
    <source>
        <dbReference type="ARBA" id="ARBA00038088"/>
    </source>
</evidence>
<feature type="domain" description="AAA+ ATPase" evidence="8">
    <location>
        <begin position="264"/>
        <end position="399"/>
    </location>
</feature>
<dbReference type="AlphaFoldDB" id="A0A059XLV5"/>
<dbReference type="InterPro" id="IPR052381">
    <property type="entry name" value="AAA_domain_protein"/>
</dbReference>
<keyword evidence="2" id="KW-0150">Chloroplast</keyword>
<keyword evidence="3 9" id="KW-0934">Plastid</keyword>
<proteinExistence type="inferred from homology"/>
<dbReference type="InterPro" id="IPR003959">
    <property type="entry name" value="ATPase_AAA_core"/>
</dbReference>
<geneLocation type="plastid" evidence="9"/>
<evidence type="ECO:0000256" key="1">
    <source>
        <dbReference type="ARBA" id="ARBA00004229"/>
    </source>
</evidence>
<dbReference type="GO" id="GO:0005524">
    <property type="term" value="F:ATP binding"/>
    <property type="evidence" value="ECO:0007669"/>
    <property type="project" value="UniProtKB-KW"/>
</dbReference>
<dbReference type="Gene3D" id="3.40.50.300">
    <property type="entry name" value="P-loop containing nucleotide triphosphate hydrolases"/>
    <property type="match status" value="1"/>
</dbReference>
<dbReference type="InterPro" id="IPR003593">
    <property type="entry name" value="AAA+_ATPase"/>
</dbReference>
<protein>
    <recommendedName>
        <fullName evidence="7">Uncharacterized AAA domain-containing protein ycf46</fullName>
    </recommendedName>
</protein>
<gene>
    <name evidence="9" type="primary">ycf46</name>
</gene>
<evidence type="ECO:0000256" key="5">
    <source>
        <dbReference type="ARBA" id="ARBA00022840"/>
    </source>
</evidence>
<dbReference type="GO" id="GO:0016887">
    <property type="term" value="F:ATP hydrolysis activity"/>
    <property type="evidence" value="ECO:0007669"/>
    <property type="project" value="InterPro"/>
</dbReference>
<dbReference type="GO" id="GO:0009507">
    <property type="term" value="C:chloroplast"/>
    <property type="evidence" value="ECO:0007669"/>
    <property type="project" value="UniProtKB-SubCell"/>
</dbReference>
<evidence type="ECO:0000256" key="2">
    <source>
        <dbReference type="ARBA" id="ARBA00022528"/>
    </source>
</evidence>
<keyword evidence="4" id="KW-0547">Nucleotide-binding</keyword>
<comment type="similarity">
    <text evidence="6">Belongs to the AAA ATPase family. Highly divergent.</text>
</comment>
<organism evidence="9">
    <name type="scientific">Pyropia fucicola</name>
    <dbReference type="NCBI Taxonomy" id="144551"/>
    <lineage>
        <taxon>Eukaryota</taxon>
        <taxon>Rhodophyta</taxon>
        <taxon>Bangiophyceae</taxon>
        <taxon>Bangiales</taxon>
        <taxon>Bangiaceae</taxon>
        <taxon>Pyropia</taxon>
    </lineage>
</organism>
<reference evidence="9" key="1">
    <citation type="journal article" date="2014" name="Sci. Rep.">
        <title>Minimally destructive sampling of type specimens of Pyropia (Bangiales, Rhodophyta) recovers complete plastid and mitochondrial genomes.</title>
        <authorList>
            <person name="Hughey J.R."/>
            <person name="Gabrielson P.W."/>
            <person name="Rohmer L."/>
            <person name="Tortolani J."/>
            <person name="Silva M."/>
            <person name="Miller K.A."/>
            <person name="Young J.D."/>
            <person name="Martell C."/>
            <person name="Ruediger E."/>
        </authorList>
    </citation>
    <scope>NUCLEOTIDE SEQUENCE</scope>
</reference>
<dbReference type="PANTHER" id="PTHR42960:SF1">
    <property type="entry name" value="YCF46 PROTEIN"/>
    <property type="match status" value="1"/>
</dbReference>
<dbReference type="PANTHER" id="PTHR42960">
    <property type="entry name" value="YCF46 PROTEIN"/>
    <property type="match status" value="1"/>
</dbReference>
<dbReference type="SMART" id="SM00382">
    <property type="entry name" value="AAA"/>
    <property type="match status" value="1"/>
</dbReference>
<sequence length="498" mass="56919">METNIDMNFTQDLRLLLKSRYPIIVINTREEDRLEYIIKHSLKCSNNQQVYCWDFVDGYTNNPSDNGYAKRNPLLALEFIENLNNESLNLFLLKDFDSFLNEIVLIRKLRNLAKIIKTQSKHIIIISCKINIPFALSDIITVIDLPLPSLLEIQKEIGRLSKALNLNLNSDLVNNITKSCQGLSIDRIRKVITKIIAQYNQVDSRSLPIIIEEKRQIINQTHLLEFYPYNKINRDIGGLDVLKQWLQKRSRSFSKQSLNYGIPAPKGLLLVGIQGTGKSLTAKAIANDWTLPLLRLDMGKLFGGLVGESESKMREMINISEGLSPCILWIDEIDKAFSSLYSQGDSGTSARVFGTFITWLSEKKAPVFVVATANKIQSLPSEMLRKGRFDEIFFLDLPNRQERESIFKIHLSKVRPRSWQEYDIHELSLLCNKFSGAEIEQAIIESMHTAFSEEREFSTEDIKIAIKQFVPLAFTDKEQVESLQAWAGDGRARNASLK</sequence>
<dbReference type="InterPro" id="IPR027417">
    <property type="entry name" value="P-loop_NTPase"/>
</dbReference>
<dbReference type="EMBL" id="KJ776837">
    <property type="protein sequence ID" value="AIA21425.1"/>
    <property type="molecule type" value="Genomic_DNA"/>
</dbReference>
<evidence type="ECO:0000313" key="9">
    <source>
        <dbReference type="EMBL" id="AIA21425.1"/>
    </source>
</evidence>